<reference evidence="3 4" key="1">
    <citation type="submission" date="2021-02" db="EMBL/GenBank/DDBJ databases">
        <title>Alicyclobacillus curvatus sp. nov. and Alicyclobacillus mengziensis sp. nov., two acidophilic bacteria isolated from acid mine drainage.</title>
        <authorList>
            <person name="Huang Y."/>
        </authorList>
    </citation>
    <scope>NUCLEOTIDE SEQUENCE [LARGE SCALE GENOMIC DNA]</scope>
    <source>
        <strain evidence="3 4">S30H14</strain>
    </source>
</reference>
<keyword evidence="1" id="KW-0812">Transmembrane</keyword>
<organism evidence="3 4">
    <name type="scientific">Alicyclobacillus mengziensis</name>
    <dbReference type="NCBI Taxonomy" id="2931921"/>
    <lineage>
        <taxon>Bacteria</taxon>
        <taxon>Bacillati</taxon>
        <taxon>Bacillota</taxon>
        <taxon>Bacilli</taxon>
        <taxon>Bacillales</taxon>
        <taxon>Alicyclobacillaceae</taxon>
        <taxon>Alicyclobacillus</taxon>
    </lineage>
</organism>
<name>A0A9X7W1H2_9BACL</name>
<feature type="transmembrane region" description="Helical" evidence="1">
    <location>
        <begin position="38"/>
        <end position="56"/>
    </location>
</feature>
<evidence type="ECO:0000313" key="4">
    <source>
        <dbReference type="Proteomes" id="UP000663505"/>
    </source>
</evidence>
<proteinExistence type="predicted"/>
<evidence type="ECO:0000313" key="3">
    <source>
        <dbReference type="EMBL" id="QSO48580.1"/>
    </source>
</evidence>
<dbReference type="GO" id="GO:0016747">
    <property type="term" value="F:acyltransferase activity, transferring groups other than amino-acyl groups"/>
    <property type="evidence" value="ECO:0007669"/>
    <property type="project" value="InterPro"/>
</dbReference>
<dbReference type="RefSeq" id="WP_206657911.1">
    <property type="nucleotide sequence ID" value="NZ_CP071182.1"/>
</dbReference>
<accession>A0A9X7W1H2</accession>
<keyword evidence="1" id="KW-1133">Transmembrane helix</keyword>
<keyword evidence="4" id="KW-1185">Reference proteome</keyword>
<dbReference type="CDD" id="cd04301">
    <property type="entry name" value="NAT_SF"/>
    <property type="match status" value="1"/>
</dbReference>
<dbReference type="InterPro" id="IPR000182">
    <property type="entry name" value="GNAT_dom"/>
</dbReference>
<dbReference type="EMBL" id="CP071182">
    <property type="protein sequence ID" value="QSO48580.1"/>
    <property type="molecule type" value="Genomic_DNA"/>
</dbReference>
<gene>
    <name evidence="3" type="ORF">JZ786_06255</name>
</gene>
<dbReference type="PROSITE" id="PS51186">
    <property type="entry name" value="GNAT"/>
    <property type="match status" value="1"/>
</dbReference>
<dbReference type="AlphaFoldDB" id="A0A9X7W1H2"/>
<feature type="transmembrane region" description="Helical" evidence="1">
    <location>
        <begin position="12"/>
        <end position="32"/>
    </location>
</feature>
<dbReference type="Proteomes" id="UP000663505">
    <property type="component" value="Chromosome"/>
</dbReference>
<feature type="domain" description="N-acetyltransferase" evidence="2">
    <location>
        <begin position="116"/>
        <end position="258"/>
    </location>
</feature>
<sequence>MSGKDRARTTLIWITVVLTVVTLVVYVVTVFTHRSNPVWNRALLTYCGVFWVFLAFDGIGRQVAAIGAVKRTAPARPRPQPQPNMPLPGVVGVKRDEAVGPHRETRLERVDGGLKQQVQHMVDDCVKEVLALEGEVPRTEYQAVFDVDDWLRDDKMYAFIIRSGDEIAGVVALAERQSAYEILLIYVRQDLRRQHIGQSAFLHLEEFARLLGLRSSLMAYVSQSNMRGQRFYQSVGMTTVSARSARPEGQVSTGDLVPVDDDPVSTQALARLNDHEAVDIERRKGRLTLTKSLQVLTTP</sequence>
<keyword evidence="1" id="KW-0472">Membrane</keyword>
<dbReference type="SUPFAM" id="SSF55729">
    <property type="entry name" value="Acyl-CoA N-acyltransferases (Nat)"/>
    <property type="match status" value="1"/>
</dbReference>
<protein>
    <submittedName>
        <fullName evidence="3">GNAT family N-acetyltransferase</fullName>
    </submittedName>
</protein>
<dbReference type="Gene3D" id="3.40.630.30">
    <property type="match status" value="1"/>
</dbReference>
<dbReference type="Pfam" id="PF00583">
    <property type="entry name" value="Acetyltransf_1"/>
    <property type="match status" value="1"/>
</dbReference>
<dbReference type="KEGG" id="afx:JZ786_06255"/>
<evidence type="ECO:0000259" key="2">
    <source>
        <dbReference type="PROSITE" id="PS51186"/>
    </source>
</evidence>
<dbReference type="InterPro" id="IPR016181">
    <property type="entry name" value="Acyl_CoA_acyltransferase"/>
</dbReference>
<evidence type="ECO:0000256" key="1">
    <source>
        <dbReference type="SAM" id="Phobius"/>
    </source>
</evidence>